<dbReference type="CDD" id="cd13123">
    <property type="entry name" value="MATE_MurJ_like"/>
    <property type="match status" value="1"/>
</dbReference>
<evidence type="ECO:0000256" key="7">
    <source>
        <dbReference type="ARBA" id="ARBA00023136"/>
    </source>
</evidence>
<keyword evidence="6 8" id="KW-1133">Transmembrane helix</keyword>
<dbReference type="KEGG" id="fcz:IMF26_08370"/>
<dbReference type="PANTHER" id="PTHR47019:SF1">
    <property type="entry name" value="LIPID II FLIPPASE MURJ"/>
    <property type="match status" value="1"/>
</dbReference>
<evidence type="ECO:0000256" key="9">
    <source>
        <dbReference type="PIRNR" id="PIRNR002869"/>
    </source>
</evidence>
<evidence type="ECO:0000256" key="2">
    <source>
        <dbReference type="ARBA" id="ARBA00022475"/>
    </source>
</evidence>
<dbReference type="Pfam" id="PF03023">
    <property type="entry name" value="MurJ"/>
    <property type="match status" value="1"/>
</dbReference>
<feature type="transmembrane region" description="Helical" evidence="8">
    <location>
        <begin position="44"/>
        <end position="72"/>
    </location>
</feature>
<dbReference type="GO" id="GO:0005886">
    <property type="term" value="C:plasma membrane"/>
    <property type="evidence" value="ECO:0007669"/>
    <property type="project" value="UniProtKB-SubCell"/>
</dbReference>
<evidence type="ECO:0000256" key="5">
    <source>
        <dbReference type="ARBA" id="ARBA00022984"/>
    </source>
</evidence>
<keyword evidence="8 9" id="KW-0813">Transport</keyword>
<evidence type="ECO:0000313" key="10">
    <source>
        <dbReference type="EMBL" id="QUL98065.1"/>
    </source>
</evidence>
<proteinExistence type="inferred from homology"/>
<feature type="transmembrane region" description="Helical" evidence="8">
    <location>
        <begin position="308"/>
        <end position="326"/>
    </location>
</feature>
<organism evidence="10">
    <name type="scientific">Candidatus Fermentithermobacillus carboniphilus</name>
    <dbReference type="NCBI Taxonomy" id="3085328"/>
    <lineage>
        <taxon>Bacteria</taxon>
        <taxon>Bacillati</taxon>
        <taxon>Bacillota</taxon>
        <taxon>Candidatus Fermentithermobacillia</taxon>
        <taxon>Candidatus Fermentithermobacillales</taxon>
        <taxon>Candidatus Fermentithermobacillaceae</taxon>
        <taxon>Candidatus Fermentithermobacillus</taxon>
    </lineage>
</organism>
<evidence type="ECO:0000256" key="3">
    <source>
        <dbReference type="ARBA" id="ARBA00022692"/>
    </source>
</evidence>
<dbReference type="GO" id="GO:0071555">
    <property type="term" value="P:cell wall organization"/>
    <property type="evidence" value="ECO:0007669"/>
    <property type="project" value="UniProtKB-UniRule"/>
</dbReference>
<dbReference type="HAMAP" id="MF_02078">
    <property type="entry name" value="MurJ_MviN"/>
    <property type="match status" value="1"/>
</dbReference>
<keyword evidence="4 8" id="KW-0133">Cell shape</keyword>
<feature type="transmembrane region" description="Helical" evidence="8">
    <location>
        <begin position="378"/>
        <end position="398"/>
    </location>
</feature>
<keyword evidence="8 9" id="KW-0961">Cell wall biogenesis/degradation</keyword>
<dbReference type="InterPro" id="IPR051050">
    <property type="entry name" value="Lipid_II_flippase_MurJ/MviN"/>
</dbReference>
<comment type="subcellular location">
    <subcellularLocation>
        <location evidence="1 8">Cell membrane</location>
        <topology evidence="1 8">Multi-pass membrane protein</topology>
    </subcellularLocation>
</comment>
<comment type="function">
    <text evidence="8 9">Involved in peptidoglycan biosynthesis. Transports lipid-linked peptidoglycan precursors from the inner to the outer leaflet of the cytoplasmic membrane.</text>
</comment>
<keyword evidence="7 8" id="KW-0472">Membrane</keyword>
<dbReference type="InterPro" id="IPR004268">
    <property type="entry name" value="MurJ"/>
</dbReference>
<dbReference type="PRINTS" id="PR01806">
    <property type="entry name" value="VIRFACTRMVIN"/>
</dbReference>
<dbReference type="AlphaFoldDB" id="A0AAT9LAH3"/>
<evidence type="ECO:0000256" key="4">
    <source>
        <dbReference type="ARBA" id="ARBA00022960"/>
    </source>
</evidence>
<reference evidence="10" key="2">
    <citation type="journal article" date="2023" name="Biology">
        <title>Prokaryotic Life Associated with Coal-Fire Gas Vents Revealed by Metagenomics.</title>
        <authorList>
            <person name="Kadnikov V.V."/>
            <person name="Mardanov A.V."/>
            <person name="Beletsky A.V."/>
            <person name="Karnachuk O.V."/>
            <person name="Ravin N.V."/>
        </authorList>
    </citation>
    <scope>NUCLEOTIDE SEQUENCE</scope>
    <source>
        <strain evidence="10">Bu02</strain>
    </source>
</reference>
<dbReference type="PIRSF" id="PIRSF002869">
    <property type="entry name" value="MviN"/>
    <property type="match status" value="1"/>
</dbReference>
<name>A0AAT9LAH3_9FIRM</name>
<feature type="transmembrane region" description="Helical" evidence="8">
    <location>
        <begin position="438"/>
        <end position="464"/>
    </location>
</feature>
<sequence>MSKKGMAQATAVVALLMVLSKIVGFLRDQLIAMFFGATGLTDAYMVSTLISGFVGAMLSGPISTAFLPVFAADLAKGDQIGARRVASSVFTISAGAVLLVSLAAIPFSSRLVTLVAPGLSGSDYEIAVRMTQVFFPAMVLPLLTALVKCVLNSFKEFTVPGVSPFIQNLVIVATVALLAPVTGITSLTVGTVLGYAGALLVQVPSLRKTGLLPGLSLELNEGTLKVLKLAIPLVAQALFGQLYQMVDKNLASKFPEGSIAALGFADRLRQLPVGLFVTAVTTVVYPALSEMWARKDRERLSETVLMGLRYAEFVCVPSMVGFLVLAEPITRLVYQRGAFTGEATALTASVLAAYAPAIIGMAASQVIVIAFYSSQKTWIPVLLGTGTAIINIGLDLVLVRFLGLVGLALANSLASVSGAILSLYVFSRCIARLPLWDLAASMLKIASASGIMGIFAFLAAEFLGFTRGFGSFGKDALTGALVIGSSVLVYLGAAALLKCQEIELVTNLVRERFARIGRKSSESEKGANLQ</sequence>
<comment type="similarity">
    <text evidence="8 9">Belongs to the MurJ/MviN family.</text>
</comment>
<dbReference type="PANTHER" id="PTHR47019">
    <property type="entry name" value="LIPID II FLIPPASE MURJ"/>
    <property type="match status" value="1"/>
</dbReference>
<dbReference type="GO" id="GO:0009252">
    <property type="term" value="P:peptidoglycan biosynthetic process"/>
    <property type="evidence" value="ECO:0007669"/>
    <property type="project" value="UniProtKB-UniRule"/>
</dbReference>
<feature type="transmembrane region" description="Helical" evidence="8">
    <location>
        <begin position="84"/>
        <end position="106"/>
    </location>
</feature>
<keyword evidence="5 8" id="KW-0573">Peptidoglycan synthesis</keyword>
<feature type="transmembrane region" description="Helical" evidence="8">
    <location>
        <begin position="346"/>
        <end position="371"/>
    </location>
</feature>
<evidence type="ECO:0000256" key="1">
    <source>
        <dbReference type="ARBA" id="ARBA00004651"/>
    </source>
</evidence>
<dbReference type="NCBIfam" id="TIGR01695">
    <property type="entry name" value="murJ_mviN"/>
    <property type="match status" value="1"/>
</dbReference>
<feature type="transmembrane region" description="Helical" evidence="8">
    <location>
        <begin position="126"/>
        <end position="147"/>
    </location>
</feature>
<keyword evidence="3 8" id="KW-0812">Transmembrane</keyword>
<comment type="caution">
    <text evidence="8">Lacks conserved residue(s) required for the propagation of feature annotation.</text>
</comment>
<evidence type="ECO:0000256" key="6">
    <source>
        <dbReference type="ARBA" id="ARBA00022989"/>
    </source>
</evidence>
<comment type="pathway">
    <text evidence="8">Cell wall biogenesis; peptidoglycan biosynthesis.</text>
</comment>
<dbReference type="GO" id="GO:0034204">
    <property type="term" value="P:lipid translocation"/>
    <property type="evidence" value="ECO:0007669"/>
    <property type="project" value="TreeGrafter"/>
</dbReference>
<dbReference type="EMBL" id="CP062796">
    <property type="protein sequence ID" value="QUL98065.1"/>
    <property type="molecule type" value="Genomic_DNA"/>
</dbReference>
<feature type="transmembrane region" description="Helical" evidence="8">
    <location>
        <begin position="271"/>
        <end position="288"/>
    </location>
</feature>
<feature type="transmembrane region" description="Helical" evidence="8">
    <location>
        <begin position="159"/>
        <end position="178"/>
    </location>
</feature>
<reference evidence="10" key="1">
    <citation type="submission" date="2020-10" db="EMBL/GenBank/DDBJ databases">
        <authorList>
            <person name="Kadnikov V."/>
            <person name="Beletsky A.V."/>
            <person name="Mardanov A.V."/>
            <person name="Karnachuk O.V."/>
            <person name="Ravin N.V."/>
        </authorList>
    </citation>
    <scope>NUCLEOTIDE SEQUENCE</scope>
    <source>
        <strain evidence="10">Bu02</strain>
    </source>
</reference>
<evidence type="ECO:0000256" key="8">
    <source>
        <dbReference type="HAMAP-Rule" id="MF_02078"/>
    </source>
</evidence>
<dbReference type="GO" id="GO:0008360">
    <property type="term" value="P:regulation of cell shape"/>
    <property type="evidence" value="ECO:0007669"/>
    <property type="project" value="UniProtKB-UniRule"/>
</dbReference>
<dbReference type="GO" id="GO:0015648">
    <property type="term" value="F:lipid-linked peptidoglycan transporter activity"/>
    <property type="evidence" value="ECO:0007669"/>
    <property type="project" value="UniProtKB-UniRule"/>
</dbReference>
<feature type="transmembrane region" description="Helical" evidence="8">
    <location>
        <begin position="404"/>
        <end position="426"/>
    </location>
</feature>
<feature type="transmembrane region" description="Helical" evidence="8">
    <location>
        <begin position="476"/>
        <end position="497"/>
    </location>
</feature>
<accession>A0AAT9LAH3</accession>
<keyword evidence="2 8" id="KW-1003">Cell membrane</keyword>
<gene>
    <name evidence="8 10" type="primary">murJ</name>
    <name evidence="10" type="ORF">IMF26_08370</name>
</gene>
<protein>
    <recommendedName>
        <fullName evidence="8">Probable lipid II flippase MurJ</fullName>
    </recommendedName>
</protein>